<dbReference type="SUPFAM" id="SSF52540">
    <property type="entry name" value="P-loop containing nucleoside triphosphate hydrolases"/>
    <property type="match status" value="1"/>
</dbReference>
<dbReference type="Proteomes" id="UP000649617">
    <property type="component" value="Unassembled WGS sequence"/>
</dbReference>
<protein>
    <submittedName>
        <fullName evidence="1">Uncharacterized protein</fullName>
    </submittedName>
</protein>
<dbReference type="EMBL" id="CAJNIZ010025514">
    <property type="protein sequence ID" value="CAE7484740.1"/>
    <property type="molecule type" value="Genomic_DNA"/>
</dbReference>
<evidence type="ECO:0000313" key="1">
    <source>
        <dbReference type="EMBL" id="CAE7484740.1"/>
    </source>
</evidence>
<keyword evidence="2" id="KW-1185">Reference proteome</keyword>
<accession>A0A812SQB8</accession>
<organism evidence="1 2">
    <name type="scientific">Symbiodinium pilosum</name>
    <name type="common">Dinoflagellate</name>
    <dbReference type="NCBI Taxonomy" id="2952"/>
    <lineage>
        <taxon>Eukaryota</taxon>
        <taxon>Sar</taxon>
        <taxon>Alveolata</taxon>
        <taxon>Dinophyceae</taxon>
        <taxon>Suessiales</taxon>
        <taxon>Symbiodiniaceae</taxon>
        <taxon>Symbiodinium</taxon>
    </lineage>
</organism>
<reference evidence="1" key="1">
    <citation type="submission" date="2021-02" db="EMBL/GenBank/DDBJ databases">
        <authorList>
            <person name="Dougan E. K."/>
            <person name="Rhodes N."/>
            <person name="Thang M."/>
            <person name="Chan C."/>
        </authorList>
    </citation>
    <scope>NUCLEOTIDE SEQUENCE</scope>
</reference>
<dbReference type="InterPro" id="IPR027417">
    <property type="entry name" value="P-loop_NTPase"/>
</dbReference>
<dbReference type="AlphaFoldDB" id="A0A812SQB8"/>
<sequence>MANRPLKRQKLSEIDEEKVPAPEWAKAQIVDLYGQSVADDLAPTLSGYTVTSLSEASCDDIISNMVGGTRDNLFLNKVSRSLYRRIHPEPAAAGSATALPTPSSERKFDIPKVADKDFKEGKLLNVSDFAPLLAKNTEADKPIFLRKHLLEVHDVSVATLKDNGDKKLVSLVGCPGTGKTWCGWLVANTLQRKHKVQVLHLTIRGTDVIAIWASDDGQYRKSTYKKVDVWTSVMLLGQVLVDSKCKVCIIDVGDLFPDEVKKVFRGVHRIIEDDSNVIKFMGLVSGHGEEDIVGNQFNIQQKAHTLVLWSWSEQEFEAFHDKFNSFSKESKTGHELDKNIYRICGGSIRGCFQLDGAQAEIFRTVKMLSQDEKDNFLIVNTRPTSSAEHKQRSHLLAFFPAKADSDFKHGVAHANQVPRSDYVIQCIRADTQSSPKRVKEMYDMLSDYNPGAAGTAFEMLVHFFWKHVVETELDVKLTLDWRHDDKPTQSIEVKGGELQGYNSQAIEEYDNEKKIAAGGLTGYFTPKDFKYPMLDSILRCKHGETVVVLAIQISIAKTHQHGELVQNTLLKEGVEGEPKPKLALWDFKAKTKQCKWTPTTSDHWNLMYVECEAFTQWFEQI</sequence>
<evidence type="ECO:0000313" key="2">
    <source>
        <dbReference type="Proteomes" id="UP000649617"/>
    </source>
</evidence>
<dbReference type="OrthoDB" id="420027at2759"/>
<name>A0A812SQB8_SYMPI</name>
<comment type="caution">
    <text evidence="1">The sequence shown here is derived from an EMBL/GenBank/DDBJ whole genome shotgun (WGS) entry which is preliminary data.</text>
</comment>
<proteinExistence type="predicted"/>
<gene>
    <name evidence="1" type="ORF">SPIL2461_LOCUS12418</name>
</gene>